<feature type="transmembrane region" description="Helical" evidence="6">
    <location>
        <begin position="165"/>
        <end position="189"/>
    </location>
</feature>
<feature type="transmembrane region" description="Helical" evidence="6">
    <location>
        <begin position="279"/>
        <end position="302"/>
    </location>
</feature>
<dbReference type="GO" id="GO:0016020">
    <property type="term" value="C:membrane"/>
    <property type="evidence" value="ECO:0007669"/>
    <property type="project" value="UniProtKB-SubCell"/>
</dbReference>
<comment type="caution">
    <text evidence="8">The sequence shown here is derived from an EMBL/GenBank/DDBJ whole genome shotgun (WGS) entry which is preliminary data.</text>
</comment>
<dbReference type="InterPro" id="IPR030184">
    <property type="entry name" value="WAT1-related"/>
</dbReference>
<dbReference type="AlphaFoldDB" id="A0A922IVN9"/>
<keyword evidence="3 6" id="KW-0812">Transmembrane</keyword>
<evidence type="ECO:0000259" key="7">
    <source>
        <dbReference type="Pfam" id="PF00892"/>
    </source>
</evidence>
<protein>
    <recommendedName>
        <fullName evidence="6">WAT1-related protein</fullName>
    </recommendedName>
</protein>
<dbReference type="Pfam" id="PF00892">
    <property type="entry name" value="EamA"/>
    <property type="match status" value="1"/>
</dbReference>
<dbReference type="InterPro" id="IPR000620">
    <property type="entry name" value="EamA_dom"/>
</dbReference>
<evidence type="ECO:0000256" key="2">
    <source>
        <dbReference type="ARBA" id="ARBA00007635"/>
    </source>
</evidence>
<accession>A0A922IVN9</accession>
<organism evidence="8 9">
    <name type="scientific">Carya illinoinensis</name>
    <name type="common">Pecan</name>
    <dbReference type="NCBI Taxonomy" id="32201"/>
    <lineage>
        <taxon>Eukaryota</taxon>
        <taxon>Viridiplantae</taxon>
        <taxon>Streptophyta</taxon>
        <taxon>Embryophyta</taxon>
        <taxon>Tracheophyta</taxon>
        <taxon>Spermatophyta</taxon>
        <taxon>Magnoliopsida</taxon>
        <taxon>eudicotyledons</taxon>
        <taxon>Gunneridae</taxon>
        <taxon>Pentapetalae</taxon>
        <taxon>rosids</taxon>
        <taxon>fabids</taxon>
        <taxon>Fagales</taxon>
        <taxon>Juglandaceae</taxon>
        <taxon>Carya</taxon>
    </lineage>
</organism>
<gene>
    <name evidence="8" type="ORF">I3842_12G072400</name>
</gene>
<sequence>MISLYKAIEVTVINHQALWAMIFIQSAYAGMVIISKPALNDGISPLVFNTYRQAIAALVLAPFSLLLEGLSTNVWSFGLFCKIFLAALCGPTVSLELYYLSLQHSSATIATAILNTIPAVTFLLSVLLRSQSIWLIIMQHPPIIIRTGLMVYVKFTVGWGTVHGILKIVGMFISIGGAMLLCFFGPIGSSTETSSHHVGNDKNRFLGPVLMFLCSLRLSTLQCLLSSVQATVAAAALQRNFDSWKIVGDIQLASLAYCGVLVTGVSFRLQVWCIGKKGPFYVAIFFLITLVLIAIFSACVWAERLSCVRLV</sequence>
<reference evidence="8" key="1">
    <citation type="submission" date="2021-01" db="EMBL/GenBank/DDBJ databases">
        <authorList>
            <person name="Lovell J.T."/>
            <person name="Bentley N."/>
            <person name="Bhattarai G."/>
            <person name="Jenkins J.W."/>
            <person name="Sreedasyam A."/>
            <person name="Alarcon Y."/>
            <person name="Bock C."/>
            <person name="Boston L."/>
            <person name="Carlson J."/>
            <person name="Cervantes K."/>
            <person name="Clermont K."/>
            <person name="Krom N."/>
            <person name="Kubenka K."/>
            <person name="Mamidi S."/>
            <person name="Mattison C."/>
            <person name="Monteros M."/>
            <person name="Pisani C."/>
            <person name="Plott C."/>
            <person name="Rajasekar S."/>
            <person name="Rhein H.S."/>
            <person name="Rohla C."/>
            <person name="Song M."/>
            <person name="Hilaire R.S."/>
            <person name="Shu S."/>
            <person name="Wells L."/>
            <person name="Wang X."/>
            <person name="Webber J."/>
            <person name="Heerema R.J."/>
            <person name="Klein P."/>
            <person name="Conner P."/>
            <person name="Grauke L."/>
            <person name="Grimwood J."/>
            <person name="Schmutz J."/>
            <person name="Randall J.J."/>
        </authorList>
    </citation>
    <scope>NUCLEOTIDE SEQUENCE</scope>
    <source>
        <tissue evidence="8">Leaf</tissue>
    </source>
</reference>
<evidence type="ECO:0000256" key="4">
    <source>
        <dbReference type="ARBA" id="ARBA00022989"/>
    </source>
</evidence>
<feature type="transmembrane region" description="Helical" evidence="6">
    <location>
        <begin position="107"/>
        <end position="127"/>
    </location>
</feature>
<feature type="transmembrane region" description="Helical" evidence="6">
    <location>
        <begin position="46"/>
        <end position="65"/>
    </location>
</feature>
<feature type="transmembrane region" description="Helical" evidence="6">
    <location>
        <begin position="246"/>
        <end position="267"/>
    </location>
</feature>
<dbReference type="Proteomes" id="UP000811246">
    <property type="component" value="Chromosome 12"/>
</dbReference>
<evidence type="ECO:0000313" key="9">
    <source>
        <dbReference type="Proteomes" id="UP000811246"/>
    </source>
</evidence>
<dbReference type="EMBL" id="CM031836">
    <property type="protein sequence ID" value="KAG6684651.1"/>
    <property type="molecule type" value="Genomic_DNA"/>
</dbReference>
<keyword evidence="4 6" id="KW-1133">Transmembrane helix</keyword>
<name>A0A922IVN9_CARIL</name>
<evidence type="ECO:0000256" key="5">
    <source>
        <dbReference type="ARBA" id="ARBA00023136"/>
    </source>
</evidence>
<dbReference type="GO" id="GO:0022857">
    <property type="term" value="F:transmembrane transporter activity"/>
    <property type="evidence" value="ECO:0007669"/>
    <property type="project" value="InterPro"/>
</dbReference>
<feature type="transmembrane region" description="Helical" evidence="6">
    <location>
        <begin position="16"/>
        <end position="34"/>
    </location>
</feature>
<comment type="similarity">
    <text evidence="2 6">Belongs to the drug/metabolite transporter (DMT) superfamily. Plant drug/metabolite exporter (P-DME) (TC 2.A.7.4) family.</text>
</comment>
<keyword evidence="5 6" id="KW-0472">Membrane</keyword>
<evidence type="ECO:0000256" key="3">
    <source>
        <dbReference type="ARBA" id="ARBA00022692"/>
    </source>
</evidence>
<feature type="domain" description="EamA" evidence="7">
    <location>
        <begin position="25"/>
        <end position="133"/>
    </location>
</feature>
<feature type="transmembrane region" description="Helical" evidence="6">
    <location>
        <begin position="77"/>
        <end position="100"/>
    </location>
</feature>
<evidence type="ECO:0000256" key="1">
    <source>
        <dbReference type="ARBA" id="ARBA00004141"/>
    </source>
</evidence>
<evidence type="ECO:0000313" key="8">
    <source>
        <dbReference type="EMBL" id="KAG6684651.1"/>
    </source>
</evidence>
<proteinExistence type="inferred from homology"/>
<dbReference type="PANTHER" id="PTHR31218">
    <property type="entry name" value="WAT1-RELATED PROTEIN"/>
    <property type="match status" value="1"/>
</dbReference>
<evidence type="ECO:0000256" key="6">
    <source>
        <dbReference type="RuleBase" id="RU363077"/>
    </source>
</evidence>
<comment type="subcellular location">
    <subcellularLocation>
        <location evidence="1 6">Membrane</location>
        <topology evidence="1 6">Multi-pass membrane protein</topology>
    </subcellularLocation>
</comment>